<feature type="compositionally biased region" description="Basic and acidic residues" evidence="1">
    <location>
        <begin position="14"/>
        <end position="27"/>
    </location>
</feature>
<reference evidence="4" key="1">
    <citation type="journal article" date="2007" name="Science">
        <title>Evolutionary and biomedical insights from the rhesus macaque genome.</title>
        <authorList>
            <person name="Gibbs R.A."/>
            <person name="Rogers J."/>
            <person name="Katze M.G."/>
            <person name="Bumgarner R."/>
            <person name="Weinstock G.M."/>
            <person name="Mardis E.R."/>
            <person name="Remington K.A."/>
            <person name="Strausberg R.L."/>
            <person name="Venter J.C."/>
            <person name="Wilson R.K."/>
            <person name="Batzer M.A."/>
            <person name="Bustamante C.D."/>
            <person name="Eichler E.E."/>
            <person name="Hahn M.W."/>
            <person name="Hardison R.C."/>
            <person name="Makova K.D."/>
            <person name="Miller W."/>
            <person name="Milosavljevic A."/>
            <person name="Palermo R.E."/>
            <person name="Siepel A."/>
            <person name="Sikela J.M."/>
            <person name="Attaway T."/>
            <person name="Bell S."/>
            <person name="Bernard K.E."/>
            <person name="Buhay C.J."/>
            <person name="Chandrabose M.N."/>
            <person name="Dao M."/>
            <person name="Davis C."/>
            <person name="Delehaunty K.D."/>
            <person name="Ding Y."/>
            <person name="Dinh H.H."/>
            <person name="Dugan-Rocha S."/>
            <person name="Fulton L.A."/>
            <person name="Gabisi R.A."/>
            <person name="Garner T.T."/>
            <person name="Godfrey J."/>
            <person name="Hawes A.C."/>
            <person name="Hernandez J."/>
            <person name="Hines S."/>
            <person name="Holder M."/>
            <person name="Hume J."/>
            <person name="Jhangiani S.N."/>
            <person name="Joshi V."/>
            <person name="Khan Z.M."/>
            <person name="Kirkness E.F."/>
            <person name="Cree A."/>
            <person name="Fowler R.G."/>
            <person name="Lee S."/>
            <person name="Lewis L.R."/>
            <person name="Li Z."/>
            <person name="Liu Y.-S."/>
            <person name="Moore S.M."/>
            <person name="Muzny D."/>
            <person name="Nazareth L.V."/>
            <person name="Ngo D.N."/>
            <person name="Okwuonu G.O."/>
            <person name="Pai G."/>
            <person name="Parker D."/>
            <person name="Paul H.A."/>
            <person name="Pfannkoch C."/>
            <person name="Pohl C.S."/>
            <person name="Rogers Y.-H.C."/>
            <person name="Ruiz S.J."/>
            <person name="Sabo A."/>
            <person name="Santibanez J."/>
            <person name="Schneider B.W."/>
            <person name="Smith S.M."/>
            <person name="Sodergren E."/>
            <person name="Svatek A.F."/>
            <person name="Utterback T.R."/>
            <person name="Vattathil S."/>
            <person name="Warren W."/>
            <person name="White C.S."/>
            <person name="Chinwalla A.T."/>
            <person name="Feng Y."/>
            <person name="Halpern A.L."/>
            <person name="Hillier L.W."/>
            <person name="Huang X."/>
            <person name="Minx P."/>
            <person name="Nelson J.O."/>
            <person name="Pepin K.H."/>
            <person name="Qin X."/>
            <person name="Sutton G.G."/>
            <person name="Venter E."/>
            <person name="Walenz B.P."/>
            <person name="Wallis J.W."/>
            <person name="Worley K.C."/>
            <person name="Yang S.-P."/>
            <person name="Jones S.M."/>
            <person name="Marra M.A."/>
            <person name="Rocchi M."/>
            <person name="Schein J.E."/>
            <person name="Baertsch R."/>
            <person name="Clarke L."/>
            <person name="Csuros M."/>
            <person name="Glasscock J."/>
            <person name="Harris R.A."/>
            <person name="Havlak P."/>
            <person name="Jackson A.R."/>
            <person name="Jiang H."/>
            <person name="Liu Y."/>
            <person name="Messina D.N."/>
            <person name="Shen Y."/>
            <person name="Song H.X.-Z."/>
            <person name="Wylie T."/>
            <person name="Zhang L."/>
            <person name="Birney E."/>
            <person name="Han K."/>
            <person name="Konkel M.K."/>
            <person name="Lee J."/>
            <person name="Smit A.F.A."/>
            <person name="Ullmer B."/>
            <person name="Wang H."/>
            <person name="Xing J."/>
            <person name="Burhans R."/>
            <person name="Cheng Z."/>
            <person name="Karro J.E."/>
            <person name="Ma J."/>
            <person name="Raney B."/>
            <person name="She X."/>
            <person name="Cox M.J."/>
            <person name="Demuth J.P."/>
            <person name="Dumas L.J."/>
            <person name="Han S.-G."/>
            <person name="Hopkins J."/>
            <person name="Karimpour-Fard A."/>
            <person name="Kim Y.H."/>
            <person name="Pollack J.R."/>
            <person name="Vinar T."/>
            <person name="Addo-Quaye C."/>
            <person name="Degenhardt J."/>
            <person name="Denby A."/>
            <person name="Hubisz M.J."/>
            <person name="Indap A."/>
            <person name="Kosiol C."/>
            <person name="Lahn B.T."/>
            <person name="Lawson H.A."/>
            <person name="Marklein A."/>
            <person name="Nielsen R."/>
            <person name="Vallender E.J."/>
            <person name="Clark A.G."/>
            <person name="Ferguson B."/>
            <person name="Hernandez R.D."/>
            <person name="Hirani K."/>
            <person name="Kehrer-Sawatzki H."/>
            <person name="Kolb J."/>
            <person name="Patil S."/>
            <person name="Pu L.-L."/>
            <person name="Ren Y."/>
            <person name="Smith D.G."/>
            <person name="Wheeler D.A."/>
            <person name="Schenck I."/>
            <person name="Ball E.V."/>
            <person name="Chen R."/>
            <person name="Cooper D.N."/>
            <person name="Giardine B."/>
            <person name="Hsu F."/>
            <person name="Kent W.J."/>
            <person name="Lesk A."/>
            <person name="Nelson D.L."/>
            <person name="O'brien W.E."/>
            <person name="Pruefer K."/>
            <person name="Stenson P.D."/>
            <person name="Wallace J.C."/>
            <person name="Ke H."/>
            <person name="Liu X.-M."/>
            <person name="Wang P."/>
            <person name="Xiang A.P."/>
            <person name="Yang F."/>
            <person name="Barber G.P."/>
            <person name="Haussler D."/>
            <person name="Karolchik D."/>
            <person name="Kern A.D."/>
            <person name="Kuhn R.M."/>
            <person name="Smith K.E."/>
            <person name="Zwieg A.S."/>
        </authorList>
    </citation>
    <scope>NUCLEOTIDE SEQUENCE [LARGE SCALE GENOMIC DNA]</scope>
    <source>
        <strain evidence="4">17573</strain>
    </source>
</reference>
<protein>
    <submittedName>
        <fullName evidence="3">Endothelium and lymphocyte associated ASCH domain 2</fullName>
    </submittedName>
</protein>
<accession>A0A5F7ZZR3</accession>
<reference evidence="3" key="2">
    <citation type="submission" date="2019-01" db="EMBL/GenBank/DDBJ databases">
        <authorList>
            <person name="Graves T."/>
            <person name="Eichler E.E."/>
            <person name="Wilson R.K."/>
        </authorList>
    </citation>
    <scope>NUCLEOTIDE SEQUENCE [LARGE SCALE GENOMIC DNA]</scope>
    <source>
        <strain evidence="3">17573</strain>
    </source>
</reference>
<dbReference type="SUPFAM" id="SSF88697">
    <property type="entry name" value="PUA domain-like"/>
    <property type="match status" value="1"/>
</dbReference>
<dbReference type="AlphaFoldDB" id="A0A5F7ZZR3"/>
<evidence type="ECO:0000313" key="3">
    <source>
        <dbReference type="Ensembl" id="ENSMMUP00000071155.1"/>
    </source>
</evidence>
<dbReference type="Proteomes" id="UP000006718">
    <property type="component" value="Chromosome X"/>
</dbReference>
<reference evidence="3" key="4">
    <citation type="submission" date="2025-09" db="UniProtKB">
        <authorList>
            <consortium name="Ensembl"/>
        </authorList>
    </citation>
    <scope>IDENTIFICATION</scope>
    <source>
        <strain evidence="3">17573</strain>
    </source>
</reference>
<evidence type="ECO:0000256" key="1">
    <source>
        <dbReference type="SAM" id="MobiDB-lite"/>
    </source>
</evidence>
<gene>
    <name evidence="3" type="primary">EOLA2</name>
</gene>
<dbReference type="InterPro" id="IPR033615">
    <property type="entry name" value="EOLA1/EOLA2"/>
</dbReference>
<proteinExistence type="predicted"/>
<dbReference type="GeneTree" id="ENSGT00390000012182"/>
<dbReference type="FunCoup" id="A0A5F7ZZR3">
    <property type="interactions" value="85"/>
</dbReference>
<dbReference type="OMA" id="WTPVFQE"/>
<dbReference type="InterPro" id="IPR015947">
    <property type="entry name" value="PUA-like_sf"/>
</dbReference>
<name>A0A5F7ZZR3_MACMU</name>
<reference evidence="3" key="3">
    <citation type="submission" date="2025-08" db="UniProtKB">
        <authorList>
            <consortium name="Ensembl"/>
        </authorList>
    </citation>
    <scope>IDENTIFICATION</scope>
    <source>
        <strain evidence="3">17573</strain>
    </source>
</reference>
<dbReference type="Bgee" id="ENSMMUG00000061075">
    <property type="expression patterns" value="Expressed in hindlimb stylopod muscle and 21 other cell types or tissues"/>
</dbReference>
<evidence type="ECO:0000259" key="2">
    <source>
        <dbReference type="SMART" id="SM01022"/>
    </source>
</evidence>
<feature type="domain" description="ASCH" evidence="2">
    <location>
        <begin position="90"/>
        <end position="198"/>
    </location>
</feature>
<dbReference type="Ensembl" id="ENSMMUT00000088459.1">
    <property type="protein sequence ID" value="ENSMMUP00000071155.1"/>
    <property type="gene ID" value="ENSMMUG00000061075.1"/>
</dbReference>
<dbReference type="STRING" id="9544.ENSMMUP00000071155"/>
<dbReference type="PANTHER" id="PTHR31666">
    <property type="entry name" value="PROTEIN CXORF40A-RELATED"/>
    <property type="match status" value="1"/>
</dbReference>
<dbReference type="InterPro" id="IPR007374">
    <property type="entry name" value="ASCH_domain"/>
</dbReference>
<dbReference type="SMR" id="A0A5F7ZZR3"/>
<feature type="region of interest" description="Disordered" evidence="1">
    <location>
        <begin position="11"/>
        <end position="30"/>
    </location>
</feature>
<sequence length="242" mass="27471">MLSEHRWWPVAPRARSEPEEQGPEHSRQPAWLGQLTPEAGEEQEIWRSEGCTADWERSEYQAALVLSGLCLMRVGHRRPGALAKMKFGCLSFRQPYAGLVLNGVKTVETRWRPLLSSQQNRTIAVHIAHRDWDDDAWQELLVERLGMTPAQIQALLRKGEKFGRGVIAGLIDIGETLQCPEDLTPNEVVELENQAVLTNLKQKYLTVISNPRWLLEPIPRKGGRDVFQVDIPEHLIPSGHEV</sequence>
<dbReference type="PANTHER" id="PTHR31666:SF0">
    <property type="entry name" value="PROTEIN EOLA1-RELATED"/>
    <property type="match status" value="1"/>
</dbReference>
<dbReference type="ExpressionAtlas" id="A0A5F7ZZR3">
    <property type="expression patterns" value="baseline"/>
</dbReference>
<evidence type="ECO:0000313" key="4">
    <source>
        <dbReference type="Proteomes" id="UP000006718"/>
    </source>
</evidence>
<dbReference type="InParanoid" id="A0A5F7ZZR3"/>
<keyword evidence="4" id="KW-1185">Reference proteome</keyword>
<dbReference type="VEuPathDB" id="HostDB:ENSMMUG00000061075"/>
<dbReference type="SMART" id="SM01022">
    <property type="entry name" value="ASCH"/>
    <property type="match status" value="1"/>
</dbReference>
<organism evidence="3 4">
    <name type="scientific">Macaca mulatta</name>
    <name type="common">Rhesus macaque</name>
    <dbReference type="NCBI Taxonomy" id="9544"/>
    <lineage>
        <taxon>Eukaryota</taxon>
        <taxon>Metazoa</taxon>
        <taxon>Chordata</taxon>
        <taxon>Craniata</taxon>
        <taxon>Vertebrata</taxon>
        <taxon>Euteleostomi</taxon>
        <taxon>Mammalia</taxon>
        <taxon>Eutheria</taxon>
        <taxon>Euarchontoglires</taxon>
        <taxon>Primates</taxon>
        <taxon>Haplorrhini</taxon>
        <taxon>Catarrhini</taxon>
        <taxon>Cercopithecidae</taxon>
        <taxon>Cercopithecinae</taxon>
        <taxon>Macaca</taxon>
    </lineage>
</organism>